<sequence length="1050" mass="112317">MLPITSRPSSPRAGLDHPGALPAQETPGSPGPRPPSPHPLRGALPSRPGTPTPPDSPLAPRRTQLGTSSSTERLQALLRHQADEATDDAAQAMDTDSDSDSDMELDIVIDDSAIQAARQARIAELTQALAGAHTTEALNAMVEQAMQTAWQAAERATVPTGKDISGALVPTFDNRHNGFMDASQAVVRLEAAANAWDAAVEHYGATLSARDLLLPHAGPDLLDLQLQHFQTMACRLRAQEKTLRGLLLLLQCFRVGAAGQSRVQDEAAGHLREARALRAQEPLDALPPGLAEIDQALRQALARVGKSIQGDLEQIQQSGKPHHAPATLAPPGSNASRPTSIEEAWIAHVAQSGTALEEAARALLAAWGHPPEAPALAAPVAEALTDLPALQDRATQRREAALHQAMEPLMMAVEEMQARAAARQDTAPDMPWRHTLDVFHDLNLALQCADDFSRMLDARAAQWTPAQRETSRETLDGLQARIAPAREQASAQARAALNQSLDSLIQRGIGLLRIAQTGPEDMQAAVRQALPELASTARSALAWLEQSGVHPRLAPLSLEQCAQVCTAIAQACDDMVHVPGTPAEAVEHAARLQATERQVRQAGQGELAPAMRPLADLCGAARMEALEKAIELEIEAVNALDQTEWSGINTAMERVGTLLSSAHAIGFGLPLQTGPSGLQAAGTGASSSTTASAMDATTSEDAALAATVRATARRAREMRQASAELPRDTPAQLAQIHRETRAAISEILFAAEATDTLLTVFQDASAALAIASAADRPALAAGFADRARLSSTHAVDALSDQLAASAGFSSKKARHQIDDAGANNRYTERTAAQAELSLRALGLIFEGQKKALQIHGQERLAHHEFQDAVHAISKPYEEALTTIETGIKRLEDNLATERAASGDTQGTDAELSAIKASLERLSWRASKEMDITVSQLTADWLERFIGNPQASASHVRQLIGSTETVKTYTELLEKHKKDLLAKLGDDAMKSEARAFLATCLRVMQQLSDHKEKIKPQLKEFTTQYLADAAAKAEERKTSQPTNKARGRKRR</sequence>
<reference evidence="2 3" key="1">
    <citation type="submission" date="2018-06" db="EMBL/GenBank/DDBJ databases">
        <title>Genomic Encyclopedia of Archaeal and Bacterial Type Strains, Phase II (KMG-II): from individual species to whole genera.</title>
        <authorList>
            <person name="Goeker M."/>
        </authorList>
    </citation>
    <scope>NUCLEOTIDE SEQUENCE [LARGE SCALE GENOMIC DNA]</scope>
    <source>
        <strain evidence="2 3">CFPB 3232</strain>
    </source>
</reference>
<feature type="region of interest" description="Disordered" evidence="1">
    <location>
        <begin position="1029"/>
        <end position="1050"/>
    </location>
</feature>
<comment type="caution">
    <text evidence="2">The sequence shown here is derived from an EMBL/GenBank/DDBJ whole genome shotgun (WGS) entry which is preliminary data.</text>
</comment>
<dbReference type="AlphaFoldDB" id="A0A328ZPA6"/>
<keyword evidence="3" id="KW-1185">Reference proteome</keyword>
<dbReference type="RefSeq" id="WP_111875362.1">
    <property type="nucleotide sequence ID" value="NZ_CBCSGC010000055.1"/>
</dbReference>
<feature type="region of interest" description="Disordered" evidence="1">
    <location>
        <begin position="314"/>
        <end position="338"/>
    </location>
</feature>
<gene>
    <name evidence="2" type="ORF">AX018_1001169</name>
</gene>
<dbReference type="OrthoDB" id="8821091at2"/>
<dbReference type="Proteomes" id="UP000248856">
    <property type="component" value="Unassembled WGS sequence"/>
</dbReference>
<evidence type="ECO:0000313" key="2">
    <source>
        <dbReference type="EMBL" id="RAR86582.1"/>
    </source>
</evidence>
<proteinExistence type="predicted"/>
<feature type="compositionally biased region" description="Pro residues" evidence="1">
    <location>
        <begin position="29"/>
        <end position="38"/>
    </location>
</feature>
<feature type="compositionally biased region" description="Pro residues" evidence="1">
    <location>
        <begin position="48"/>
        <end position="57"/>
    </location>
</feature>
<feature type="region of interest" description="Disordered" evidence="1">
    <location>
        <begin position="1"/>
        <end position="70"/>
    </location>
</feature>
<dbReference type="EMBL" id="QLTA01000001">
    <property type="protein sequence ID" value="RAR86582.1"/>
    <property type="molecule type" value="Genomic_DNA"/>
</dbReference>
<name>A0A328ZPA6_9BURK</name>
<protein>
    <submittedName>
        <fullName evidence="2">Uncharacterized protein</fullName>
    </submittedName>
</protein>
<evidence type="ECO:0000313" key="3">
    <source>
        <dbReference type="Proteomes" id="UP000248856"/>
    </source>
</evidence>
<evidence type="ECO:0000256" key="1">
    <source>
        <dbReference type="SAM" id="MobiDB-lite"/>
    </source>
</evidence>
<organism evidence="2 3">
    <name type="scientific">Paracidovorax anthurii</name>
    <dbReference type="NCBI Taxonomy" id="78229"/>
    <lineage>
        <taxon>Bacteria</taxon>
        <taxon>Pseudomonadati</taxon>
        <taxon>Pseudomonadota</taxon>
        <taxon>Betaproteobacteria</taxon>
        <taxon>Burkholderiales</taxon>
        <taxon>Comamonadaceae</taxon>
        <taxon>Paracidovorax</taxon>
    </lineage>
</organism>
<accession>A0A328ZPA6</accession>